<dbReference type="AlphaFoldDB" id="A0A835M514"/>
<dbReference type="Proteomes" id="UP000631114">
    <property type="component" value="Unassembled WGS sequence"/>
</dbReference>
<dbReference type="EMBL" id="JADFTS010000002">
    <property type="protein sequence ID" value="KAF9619883.1"/>
    <property type="molecule type" value="Genomic_DNA"/>
</dbReference>
<keyword evidence="2" id="KW-1185">Reference proteome</keyword>
<proteinExistence type="predicted"/>
<organism evidence="1 2">
    <name type="scientific">Coptis chinensis</name>
    <dbReference type="NCBI Taxonomy" id="261450"/>
    <lineage>
        <taxon>Eukaryota</taxon>
        <taxon>Viridiplantae</taxon>
        <taxon>Streptophyta</taxon>
        <taxon>Embryophyta</taxon>
        <taxon>Tracheophyta</taxon>
        <taxon>Spermatophyta</taxon>
        <taxon>Magnoliopsida</taxon>
        <taxon>Ranunculales</taxon>
        <taxon>Ranunculaceae</taxon>
        <taxon>Coptidoideae</taxon>
        <taxon>Coptis</taxon>
    </lineage>
</organism>
<accession>A0A835M514</accession>
<comment type="caution">
    <text evidence="1">The sequence shown here is derived from an EMBL/GenBank/DDBJ whole genome shotgun (WGS) entry which is preliminary data.</text>
</comment>
<protein>
    <submittedName>
        <fullName evidence="1">Uncharacterized protein</fullName>
    </submittedName>
</protein>
<evidence type="ECO:0000313" key="2">
    <source>
        <dbReference type="Proteomes" id="UP000631114"/>
    </source>
</evidence>
<reference evidence="1 2" key="1">
    <citation type="submission" date="2020-10" db="EMBL/GenBank/DDBJ databases">
        <title>The Coptis chinensis genome and diversification of protoberbering-type alkaloids.</title>
        <authorList>
            <person name="Wang B."/>
            <person name="Shu S."/>
            <person name="Song C."/>
            <person name="Liu Y."/>
        </authorList>
    </citation>
    <scope>NUCLEOTIDE SEQUENCE [LARGE SCALE GENOMIC DNA]</scope>
    <source>
        <strain evidence="1">HL-2020</strain>
        <tissue evidence="1">Leaf</tissue>
    </source>
</reference>
<sequence>MDLPKLLWTKKGIEFVGSILGDPICMDDATTKREQLSYARACVVVDPDFSFPSSTRVDLGKGVQVDIALDYNWKTTNVQGGAGSGGDNVVNPIEMGSLPIFVVDDLQVHVAQTIVNNITDAQQICVVGVDTEAAPLDEDMATTDWRTTPAKSQPLLRSIRRDKVVSPCNGNTFEVLISNTDINVNTIIGYTGVNSIKGIQGNDIDGINFDMDKGMHLMLYKDVDATPQVKLVAASSSQGELVIVEQPVEV</sequence>
<name>A0A835M514_9MAGN</name>
<gene>
    <name evidence="1" type="ORF">IFM89_009665</name>
</gene>
<evidence type="ECO:0000313" key="1">
    <source>
        <dbReference type="EMBL" id="KAF9619883.1"/>
    </source>
</evidence>